<sequence>MNYVNKVHSCDRTDLSRLHESYFFSLPAIMCFGAAILFIKLIPAPMQILYLGIGLSLTSYAINRNMQFKFAQHSYKKWNARPDCIEFGPCCFFNLWSILTIVILVLTIVTAAWLTYFGGTSYSSRTQLRIAMMAGILLILSLLSLLSLPFGKWTKPEIVIDSIGVHLWPAGRYRTMIPWAAQPRVLGCVRHNGTPVALIETRTNSFYYFPMFTLPLGYVQFQRVLEFYSGYADARRSIGTPQGLVHVRSLMDFPVSEIAKDLHSQ</sequence>
<name>F2UWY9_ACTVI</name>
<dbReference type="Proteomes" id="UP000004668">
    <property type="component" value="Unassembled WGS sequence"/>
</dbReference>
<dbReference type="AlphaFoldDB" id="F2UWY9"/>
<organism evidence="2 3">
    <name type="scientific">Actinomyces viscosus C505</name>
    <dbReference type="NCBI Taxonomy" id="562973"/>
    <lineage>
        <taxon>Bacteria</taxon>
        <taxon>Bacillati</taxon>
        <taxon>Actinomycetota</taxon>
        <taxon>Actinomycetes</taxon>
        <taxon>Actinomycetales</taxon>
        <taxon>Actinomycetaceae</taxon>
        <taxon>Actinomyces</taxon>
    </lineage>
</organism>
<comment type="caution">
    <text evidence="2">The sequence shown here is derived from an EMBL/GenBank/DDBJ whole genome shotgun (WGS) entry which is preliminary data.</text>
</comment>
<feature type="transmembrane region" description="Helical" evidence="1">
    <location>
        <begin position="87"/>
        <end position="116"/>
    </location>
</feature>
<proteinExistence type="predicted"/>
<keyword evidence="1" id="KW-0472">Membrane</keyword>
<reference evidence="3" key="1">
    <citation type="submission" date="2010-02" db="EMBL/GenBank/DDBJ databases">
        <title>The Genome Sequence of Prevotella oris strain C735.</title>
        <authorList>
            <consortium name="The Broad Institute Genome Sequencing Platform"/>
            <person name="Ward D."/>
            <person name="Feldgarden M."/>
            <person name="Earl A."/>
            <person name="Young S.K."/>
            <person name="Zeng Q."/>
            <person name="Koehrsen M."/>
            <person name="Alvarado L."/>
            <person name="Berlin A."/>
            <person name="Bochicchio J."/>
            <person name="Borenstein D."/>
            <person name="Chapman S.B."/>
            <person name="Chen Z."/>
            <person name="Engels R."/>
            <person name="Freedman E."/>
            <person name="Gellesch M."/>
            <person name="Goldberg J."/>
            <person name="Griggs A."/>
            <person name="Gujja S."/>
            <person name="Heilman E."/>
            <person name="Heiman D."/>
            <person name="Hepburn T."/>
            <person name="Howarth C."/>
            <person name="Jen D."/>
            <person name="Larson L."/>
            <person name="Mehta T."/>
            <person name="Park D."/>
            <person name="Pearson M."/>
            <person name="Roberts A."/>
            <person name="Saif S."/>
            <person name="Shea T."/>
            <person name="Shenoy N."/>
            <person name="Sisk P."/>
            <person name="Stolte C."/>
            <person name="Sykes S."/>
            <person name="Thomson T."/>
            <person name="Walk T."/>
            <person name="White J."/>
            <person name="Yandava C."/>
            <person name="Sibley C.D."/>
            <person name="Field T.R."/>
            <person name="Grinwis M."/>
            <person name="Eshaghurshan C.S."/>
            <person name="Surette M.G."/>
            <person name="Haas B."/>
            <person name="Nusbaum C."/>
            <person name="Birren B."/>
        </authorList>
    </citation>
    <scope>NUCLEOTIDE SEQUENCE [LARGE SCALE GENOMIC DNA]</scope>
    <source>
        <strain evidence="3">C505</strain>
    </source>
</reference>
<gene>
    <name evidence="2" type="ORF">HMPREF0059_01331</name>
</gene>
<keyword evidence="1" id="KW-0812">Transmembrane</keyword>
<dbReference type="HOGENOM" id="CLU_1017935_0_0_11"/>
<keyword evidence="1" id="KW-1133">Transmembrane helix</keyword>
<feature type="transmembrane region" description="Helical" evidence="1">
    <location>
        <begin position="128"/>
        <end position="148"/>
    </location>
</feature>
<accession>F2UWY9</accession>
<dbReference type="eggNOG" id="ENOG5031IB9">
    <property type="taxonomic scope" value="Bacteria"/>
</dbReference>
<feature type="transmembrane region" description="Helical" evidence="1">
    <location>
        <begin position="48"/>
        <end position="66"/>
    </location>
</feature>
<evidence type="ECO:0000313" key="3">
    <source>
        <dbReference type="Proteomes" id="UP000004668"/>
    </source>
</evidence>
<evidence type="ECO:0000256" key="1">
    <source>
        <dbReference type="SAM" id="Phobius"/>
    </source>
</evidence>
<dbReference type="EMBL" id="ACRE02000073">
    <property type="protein sequence ID" value="EGE38473.2"/>
    <property type="molecule type" value="Genomic_DNA"/>
</dbReference>
<evidence type="ECO:0000313" key="2">
    <source>
        <dbReference type="EMBL" id="EGE38473.2"/>
    </source>
</evidence>
<dbReference type="RefSeq" id="WP_020992123.1">
    <property type="nucleotide sequence ID" value="NZ_KI391970.1"/>
</dbReference>
<feature type="transmembrane region" description="Helical" evidence="1">
    <location>
        <begin position="21"/>
        <end position="42"/>
    </location>
</feature>
<protein>
    <submittedName>
        <fullName evidence="2">Uncharacterized protein</fullName>
    </submittedName>
</protein>
<reference evidence="2 3" key="2">
    <citation type="submission" date="2011-10" db="EMBL/GenBank/DDBJ databases">
        <title>The Genome Sequence of Actinomyces viscosus C505.</title>
        <authorList>
            <consortium name="The Broad Institute Genome Sequencing Platform"/>
            <consortium name="The Broad Institute Genome Sequencing Center for Infectious Disease"/>
            <person name="Earl A."/>
            <person name="Ward D."/>
            <person name="Feldgarden M."/>
            <person name="Gevers D."/>
            <person name="Sibley C.D."/>
            <person name="Field T.R."/>
            <person name="Grinwis M."/>
            <person name="Eshaghurshan C.S."/>
            <person name="Surette M.G."/>
            <person name="Young S.K."/>
            <person name="Zeng Q."/>
            <person name="Gargeya S."/>
            <person name="Fitzgerald M."/>
            <person name="Haas B."/>
            <person name="Abouelleil A."/>
            <person name="Alvarado L."/>
            <person name="Arachchi H.M."/>
            <person name="Berlin A."/>
            <person name="Brown A."/>
            <person name="Chapman S.B."/>
            <person name="Chen Z."/>
            <person name="Dunbar C."/>
            <person name="Freedman E."/>
            <person name="Gearin G."/>
            <person name="Goldberg J."/>
            <person name="Griggs A."/>
            <person name="Gujja S."/>
            <person name="Heiman D."/>
            <person name="Howarth C."/>
            <person name="Larson L."/>
            <person name="Lui A."/>
            <person name="MacDonald P.J.P."/>
            <person name="Montmayeur A."/>
            <person name="Murphy C."/>
            <person name="Neiman D."/>
            <person name="Pearson M."/>
            <person name="Priest M."/>
            <person name="Roberts A."/>
            <person name="Saif S."/>
            <person name="Shea T."/>
            <person name="Shenoy N."/>
            <person name="Sisk P."/>
            <person name="Stolte C."/>
            <person name="Sykes S."/>
            <person name="Wortman J."/>
            <person name="Nusbaum C."/>
            <person name="Birren B."/>
        </authorList>
    </citation>
    <scope>NUCLEOTIDE SEQUENCE [LARGE SCALE GENOMIC DNA]</scope>
    <source>
        <strain evidence="2 3">C505</strain>
    </source>
</reference>